<dbReference type="Proteomes" id="UP001215598">
    <property type="component" value="Unassembled WGS sequence"/>
</dbReference>
<keyword evidence="3" id="KW-1185">Reference proteome</keyword>
<organism evidence="2 3">
    <name type="scientific">Mycena metata</name>
    <dbReference type="NCBI Taxonomy" id="1033252"/>
    <lineage>
        <taxon>Eukaryota</taxon>
        <taxon>Fungi</taxon>
        <taxon>Dikarya</taxon>
        <taxon>Basidiomycota</taxon>
        <taxon>Agaricomycotina</taxon>
        <taxon>Agaricomycetes</taxon>
        <taxon>Agaricomycetidae</taxon>
        <taxon>Agaricales</taxon>
        <taxon>Marasmiineae</taxon>
        <taxon>Mycenaceae</taxon>
        <taxon>Mycena</taxon>
    </lineage>
</organism>
<comment type="caution">
    <text evidence="2">The sequence shown here is derived from an EMBL/GenBank/DDBJ whole genome shotgun (WGS) entry which is preliminary data.</text>
</comment>
<evidence type="ECO:0000313" key="2">
    <source>
        <dbReference type="EMBL" id="KAJ7767633.1"/>
    </source>
</evidence>
<name>A0AAD7JP68_9AGAR</name>
<evidence type="ECO:0000313" key="3">
    <source>
        <dbReference type="Proteomes" id="UP001215598"/>
    </source>
</evidence>
<feature type="compositionally biased region" description="Basic and acidic residues" evidence="1">
    <location>
        <begin position="278"/>
        <end position="293"/>
    </location>
</feature>
<sequence length="293" mass="31935">MSLELEDSVPCIRLLRAPRTTSGGWIRDGLTTVLPVSVEHGIPPARHVRPFETVSTSSGPRAKQLEAPQSRASTHRCADSAESRRTQRFQARFSFIDSEDAFCACVDDRRSTGLQNRGQGGPTLQPHRRLLPQVSDIVADVKQSQAAQGVGSTGRVRLTRRAKGKCRWKGSTCPRARLILRDVRLYVSCERARAEEMCVEDAEGDGSGCDRRCRMTLSMCRGITDTASPSTLPRIYDAGASGQPRRPGYWRSDHLSPSWFHPSIPSDDSAADGRGGGRAKEDAGGSSDSKARG</sequence>
<reference evidence="2" key="1">
    <citation type="submission" date="2023-03" db="EMBL/GenBank/DDBJ databases">
        <title>Massive genome expansion in bonnet fungi (Mycena s.s.) driven by repeated elements and novel gene families across ecological guilds.</title>
        <authorList>
            <consortium name="Lawrence Berkeley National Laboratory"/>
            <person name="Harder C.B."/>
            <person name="Miyauchi S."/>
            <person name="Viragh M."/>
            <person name="Kuo A."/>
            <person name="Thoen E."/>
            <person name="Andreopoulos B."/>
            <person name="Lu D."/>
            <person name="Skrede I."/>
            <person name="Drula E."/>
            <person name="Henrissat B."/>
            <person name="Morin E."/>
            <person name="Kohler A."/>
            <person name="Barry K."/>
            <person name="LaButti K."/>
            <person name="Morin E."/>
            <person name="Salamov A."/>
            <person name="Lipzen A."/>
            <person name="Mereny Z."/>
            <person name="Hegedus B."/>
            <person name="Baldrian P."/>
            <person name="Stursova M."/>
            <person name="Weitz H."/>
            <person name="Taylor A."/>
            <person name="Grigoriev I.V."/>
            <person name="Nagy L.G."/>
            <person name="Martin F."/>
            <person name="Kauserud H."/>
        </authorList>
    </citation>
    <scope>NUCLEOTIDE SEQUENCE</scope>
    <source>
        <strain evidence="2">CBHHK182m</strain>
    </source>
</reference>
<protein>
    <submittedName>
        <fullName evidence="2">Uncharacterized protein</fullName>
    </submittedName>
</protein>
<accession>A0AAD7JP68</accession>
<dbReference type="EMBL" id="JARKIB010000021">
    <property type="protein sequence ID" value="KAJ7767633.1"/>
    <property type="molecule type" value="Genomic_DNA"/>
</dbReference>
<dbReference type="AlphaFoldDB" id="A0AAD7JP68"/>
<feature type="region of interest" description="Disordered" evidence="1">
    <location>
        <begin position="231"/>
        <end position="293"/>
    </location>
</feature>
<feature type="region of interest" description="Disordered" evidence="1">
    <location>
        <begin position="51"/>
        <end position="83"/>
    </location>
</feature>
<gene>
    <name evidence="2" type="ORF">B0H16DRAFT_1716562</name>
</gene>
<evidence type="ECO:0000256" key="1">
    <source>
        <dbReference type="SAM" id="MobiDB-lite"/>
    </source>
</evidence>
<proteinExistence type="predicted"/>